<feature type="region of interest" description="Disordered" evidence="1">
    <location>
        <begin position="1"/>
        <end position="56"/>
    </location>
</feature>
<dbReference type="EMBL" id="WTVH01000019">
    <property type="protein sequence ID" value="NMF93814.1"/>
    <property type="molecule type" value="Genomic_DNA"/>
</dbReference>
<dbReference type="RefSeq" id="WP_169199069.1">
    <property type="nucleotide sequence ID" value="NZ_WTVH02000010.1"/>
</dbReference>
<name>A0ABX1N3I7_9RHOO</name>
<sequence length="127" mass="12953">MSSVAPASAASAAGNLAQVATTSAPSADAARAGIESNDGTIETMHASGATRRNNPINLAGSFAVTRQSSTVTSGRTLKYSFSARLSASALATRSNSGEFSRKSSRRSQQRSRGAANMTRSGRPGKVC</sequence>
<feature type="region of interest" description="Disordered" evidence="1">
    <location>
        <begin position="90"/>
        <end position="127"/>
    </location>
</feature>
<comment type="caution">
    <text evidence="2">The sequence shown here is derived from an EMBL/GenBank/DDBJ whole genome shotgun (WGS) entry which is preliminary data.</text>
</comment>
<gene>
    <name evidence="2" type="ORF">GO608_10800</name>
</gene>
<evidence type="ECO:0000256" key="1">
    <source>
        <dbReference type="SAM" id="MobiDB-lite"/>
    </source>
</evidence>
<feature type="compositionally biased region" description="Low complexity" evidence="1">
    <location>
        <begin position="1"/>
        <end position="13"/>
    </location>
</feature>
<evidence type="ECO:0000313" key="2">
    <source>
        <dbReference type="EMBL" id="NMF93814.1"/>
    </source>
</evidence>
<organism evidence="2 3">
    <name type="scientific">Aromatoleum buckelii</name>
    <dbReference type="NCBI Taxonomy" id="200254"/>
    <lineage>
        <taxon>Bacteria</taxon>
        <taxon>Pseudomonadati</taxon>
        <taxon>Pseudomonadota</taxon>
        <taxon>Betaproteobacteria</taxon>
        <taxon>Rhodocyclales</taxon>
        <taxon>Rhodocyclaceae</taxon>
        <taxon>Aromatoleum</taxon>
    </lineage>
</organism>
<proteinExistence type="predicted"/>
<reference evidence="2" key="1">
    <citation type="submission" date="2019-12" db="EMBL/GenBank/DDBJ databases">
        <title>Comparative genomics gives insights into the taxonomy of the Azoarcus-Aromatoleum group and reveals separate origins of nif in the plant-associated Azoarcus and non-plant-associated Aromatoleum sub-groups.</title>
        <authorList>
            <person name="Lafos M."/>
            <person name="Maluk M."/>
            <person name="Batista M."/>
            <person name="Junghare M."/>
            <person name="Carmona M."/>
            <person name="Faoro H."/>
            <person name="Cruz L.M."/>
            <person name="Battistoni F."/>
            <person name="De Souza E."/>
            <person name="Pedrosa F."/>
            <person name="Chen W.-M."/>
            <person name="Poole P.S."/>
            <person name="Dixon R.A."/>
            <person name="James E.K."/>
        </authorList>
    </citation>
    <scope>NUCLEOTIDE SEQUENCE</scope>
    <source>
        <strain evidence="2">U120</strain>
    </source>
</reference>
<dbReference type="Proteomes" id="UP000601990">
    <property type="component" value="Unassembled WGS sequence"/>
</dbReference>
<protein>
    <submittedName>
        <fullName evidence="2">Uncharacterized protein</fullName>
    </submittedName>
</protein>
<accession>A0ABX1N3I7</accession>
<evidence type="ECO:0000313" key="3">
    <source>
        <dbReference type="Proteomes" id="UP000601990"/>
    </source>
</evidence>
<keyword evidence="3" id="KW-1185">Reference proteome</keyword>